<dbReference type="EMBL" id="QKZQ01000012">
    <property type="protein sequence ID" value="PZX40720.1"/>
    <property type="molecule type" value="Genomic_DNA"/>
</dbReference>
<evidence type="ECO:0000259" key="6">
    <source>
        <dbReference type="Pfam" id="PF25954"/>
    </source>
</evidence>
<evidence type="ECO:0000259" key="5">
    <source>
        <dbReference type="Pfam" id="PF25917"/>
    </source>
</evidence>
<evidence type="ECO:0000313" key="9">
    <source>
        <dbReference type="Proteomes" id="UP000249364"/>
    </source>
</evidence>
<dbReference type="Proteomes" id="UP000249364">
    <property type="component" value="Unassembled WGS sequence"/>
</dbReference>
<dbReference type="NCBIfam" id="TIGR01730">
    <property type="entry name" value="RND_mfp"/>
    <property type="match status" value="1"/>
</dbReference>
<organism evidence="8 9">
    <name type="scientific">Roseinatronobacter thiooxidans</name>
    <dbReference type="NCBI Taxonomy" id="121821"/>
    <lineage>
        <taxon>Bacteria</taxon>
        <taxon>Pseudomonadati</taxon>
        <taxon>Pseudomonadota</taxon>
        <taxon>Alphaproteobacteria</taxon>
        <taxon>Rhodobacterales</taxon>
        <taxon>Paracoccaceae</taxon>
        <taxon>Roseinatronobacter</taxon>
    </lineage>
</organism>
<dbReference type="Pfam" id="PF25967">
    <property type="entry name" value="RND-MFP_C"/>
    <property type="match status" value="1"/>
</dbReference>
<dbReference type="InterPro" id="IPR006143">
    <property type="entry name" value="RND_pump_MFP"/>
</dbReference>
<dbReference type="InterPro" id="IPR058627">
    <property type="entry name" value="MdtA-like_C"/>
</dbReference>
<proteinExistence type="inferred from homology"/>
<dbReference type="InterPro" id="IPR058792">
    <property type="entry name" value="Beta-barrel_RND_2"/>
</dbReference>
<evidence type="ECO:0000256" key="3">
    <source>
        <dbReference type="ARBA" id="ARBA00022448"/>
    </source>
</evidence>
<keyword evidence="3" id="KW-0813">Transport</keyword>
<dbReference type="PANTHER" id="PTHR30469:SF11">
    <property type="entry name" value="BLL4320 PROTEIN"/>
    <property type="match status" value="1"/>
</dbReference>
<dbReference type="Gene3D" id="2.40.30.170">
    <property type="match status" value="1"/>
</dbReference>
<protein>
    <submittedName>
        <fullName evidence="8">RND family efflux transporter MFP subunit</fullName>
    </submittedName>
</protein>
<dbReference type="SUPFAM" id="SSF111369">
    <property type="entry name" value="HlyD-like secretion proteins"/>
    <property type="match status" value="1"/>
</dbReference>
<feature type="domain" description="Multidrug resistance protein MdtA-like C-terminal permuted SH3" evidence="7">
    <location>
        <begin position="313"/>
        <end position="365"/>
    </location>
</feature>
<evidence type="ECO:0000256" key="2">
    <source>
        <dbReference type="ARBA" id="ARBA00009477"/>
    </source>
</evidence>
<dbReference type="Gene3D" id="2.40.420.20">
    <property type="match status" value="1"/>
</dbReference>
<dbReference type="AlphaFoldDB" id="A0A2W7Q3U0"/>
<dbReference type="RefSeq" id="WP_071470009.1">
    <property type="nucleotide sequence ID" value="NZ_MEHT01000023.1"/>
</dbReference>
<sequence>MKLIKTALICLGLLVAGVLGWAVFLPGAHPVLERAGLLAPMRALGLPIAENGGAGGGGGFGGRGGGEVRVVGQQVVMAEAVSRVVAIGTARPQRSVMLTTEVAGTLEEVLIQSGDWVDAGTQVAQINADMQQLSLARAQLGLRDAQARADRVAQLRQSGSATQVQIDEAELALNRAELDIRDAELELRRRQVVAPISGWVGIIAAEPGNQLPANGEISRLDDRRKLLMEFEVSEQFVGQIGVGDDLEVSPLSRGHEMLTGRVRALDARVDDANRTLRIQGEIDNEGDRLRPGMAFRIAVPLAGEVLPLVDPLAIQWDRGGAFVWAVDDEGRAQRVSVGIAQRRDDAVLVRADLTEGQVVVLEGVQSLRPGAAVDVSDLRPAPVATPEDAPQEAARQLTDTEDSTPDI</sequence>
<feature type="region of interest" description="Disordered" evidence="4">
    <location>
        <begin position="378"/>
        <end position="407"/>
    </location>
</feature>
<name>A0A2W7Q3U0_9RHOB</name>
<evidence type="ECO:0000256" key="1">
    <source>
        <dbReference type="ARBA" id="ARBA00004196"/>
    </source>
</evidence>
<keyword evidence="9" id="KW-1185">Reference proteome</keyword>
<comment type="similarity">
    <text evidence="2">Belongs to the membrane fusion protein (MFP) (TC 8.A.1) family.</text>
</comment>
<dbReference type="Gene3D" id="2.40.50.100">
    <property type="match status" value="1"/>
</dbReference>
<dbReference type="GO" id="GO:0015562">
    <property type="term" value="F:efflux transmembrane transporter activity"/>
    <property type="evidence" value="ECO:0007669"/>
    <property type="project" value="TreeGrafter"/>
</dbReference>
<feature type="domain" description="CusB-like beta-barrel" evidence="6">
    <location>
        <begin position="229"/>
        <end position="298"/>
    </location>
</feature>
<dbReference type="Pfam" id="PF25917">
    <property type="entry name" value="BSH_RND"/>
    <property type="match status" value="1"/>
</dbReference>
<dbReference type="Gene3D" id="1.10.287.470">
    <property type="entry name" value="Helix hairpin bin"/>
    <property type="match status" value="1"/>
</dbReference>
<reference evidence="8 9" key="1">
    <citation type="submission" date="2018-06" db="EMBL/GenBank/DDBJ databases">
        <title>Genomic Encyclopedia of Archaeal and Bacterial Type Strains, Phase II (KMG-II): from individual species to whole genera.</title>
        <authorList>
            <person name="Goeker M."/>
        </authorList>
    </citation>
    <scope>NUCLEOTIDE SEQUENCE [LARGE SCALE GENOMIC DNA]</scope>
    <source>
        <strain evidence="8 9">DSM 13087</strain>
    </source>
</reference>
<evidence type="ECO:0000256" key="4">
    <source>
        <dbReference type="SAM" id="MobiDB-lite"/>
    </source>
</evidence>
<dbReference type="PANTHER" id="PTHR30469">
    <property type="entry name" value="MULTIDRUG RESISTANCE PROTEIN MDTA"/>
    <property type="match status" value="1"/>
</dbReference>
<dbReference type="OrthoDB" id="9806939at2"/>
<accession>A0A2W7Q3U0</accession>
<evidence type="ECO:0000313" key="8">
    <source>
        <dbReference type="EMBL" id="PZX40720.1"/>
    </source>
</evidence>
<gene>
    <name evidence="8" type="ORF">LY56_02603</name>
</gene>
<evidence type="ECO:0000259" key="7">
    <source>
        <dbReference type="Pfam" id="PF25967"/>
    </source>
</evidence>
<comment type="subcellular location">
    <subcellularLocation>
        <location evidence="1">Cell envelope</location>
    </subcellularLocation>
</comment>
<feature type="domain" description="Multidrug resistance protein MdtA-like barrel-sandwich hybrid" evidence="5">
    <location>
        <begin position="95"/>
        <end position="213"/>
    </location>
</feature>
<dbReference type="Pfam" id="PF25954">
    <property type="entry name" value="Beta-barrel_RND_2"/>
    <property type="match status" value="1"/>
</dbReference>
<dbReference type="GO" id="GO:1990281">
    <property type="term" value="C:efflux pump complex"/>
    <property type="evidence" value="ECO:0007669"/>
    <property type="project" value="TreeGrafter"/>
</dbReference>
<comment type="caution">
    <text evidence="8">The sequence shown here is derived from an EMBL/GenBank/DDBJ whole genome shotgun (WGS) entry which is preliminary data.</text>
</comment>
<dbReference type="InterPro" id="IPR058625">
    <property type="entry name" value="MdtA-like_BSH"/>
</dbReference>
<dbReference type="STRING" id="121821.GCA_001870675_01232"/>